<evidence type="ECO:0000313" key="2">
    <source>
        <dbReference type="Proteomes" id="UP000620559"/>
    </source>
</evidence>
<sequence>MLKSVWATVRNGKIELLEDIQLSEGTKVLITLISDQDEQQFWLTTSEKSLNKVWDNQEDEIYAELLKK</sequence>
<dbReference type="RefSeq" id="WP_193922249.1">
    <property type="nucleotide sequence ID" value="NZ_JADEWL010000060.1"/>
</dbReference>
<dbReference type="SUPFAM" id="SSF141694">
    <property type="entry name" value="AF2212/PG0164-like"/>
    <property type="match status" value="1"/>
</dbReference>
<evidence type="ECO:0000313" key="1">
    <source>
        <dbReference type="EMBL" id="MBE9214445.1"/>
    </source>
</evidence>
<dbReference type="Proteomes" id="UP000620559">
    <property type="component" value="Unassembled WGS sequence"/>
</dbReference>
<dbReference type="AlphaFoldDB" id="A0A8J7F5V7"/>
<keyword evidence="2" id="KW-1185">Reference proteome</keyword>
<reference evidence="1" key="1">
    <citation type="submission" date="2020-10" db="EMBL/GenBank/DDBJ databases">
        <authorList>
            <person name="Castelo-Branco R."/>
            <person name="Eusebio N."/>
            <person name="Adriana R."/>
            <person name="Vieira A."/>
            <person name="Brugerolle De Fraissinette N."/>
            <person name="Rezende De Castro R."/>
            <person name="Schneider M.P."/>
            <person name="Vasconcelos V."/>
            <person name="Leao P.N."/>
        </authorList>
    </citation>
    <scope>NUCLEOTIDE SEQUENCE</scope>
    <source>
        <strain evidence="1">LEGE 06105</strain>
    </source>
</reference>
<protein>
    <submittedName>
        <fullName evidence="1">Uncharacterized protein</fullName>
    </submittedName>
</protein>
<comment type="caution">
    <text evidence="1">The sequence shown here is derived from an EMBL/GenBank/DDBJ whole genome shotgun (WGS) entry which is preliminary data.</text>
</comment>
<name>A0A8J7F5V7_9CYAN</name>
<organism evidence="1 2">
    <name type="scientific">Plectonema cf. radiosum LEGE 06105</name>
    <dbReference type="NCBI Taxonomy" id="945769"/>
    <lineage>
        <taxon>Bacteria</taxon>
        <taxon>Bacillati</taxon>
        <taxon>Cyanobacteriota</taxon>
        <taxon>Cyanophyceae</taxon>
        <taxon>Oscillatoriophycideae</taxon>
        <taxon>Oscillatoriales</taxon>
        <taxon>Microcoleaceae</taxon>
        <taxon>Plectonema</taxon>
    </lineage>
</organism>
<dbReference type="EMBL" id="JADEWL010000060">
    <property type="protein sequence ID" value="MBE9214445.1"/>
    <property type="molecule type" value="Genomic_DNA"/>
</dbReference>
<gene>
    <name evidence="1" type="ORF">IQ247_17515</name>
</gene>
<proteinExistence type="predicted"/>
<accession>A0A8J7F5V7</accession>